<dbReference type="STRING" id="1688.BCUN_0247"/>
<dbReference type="GO" id="GO:0004386">
    <property type="term" value="F:helicase activity"/>
    <property type="evidence" value="ECO:0007669"/>
    <property type="project" value="UniProtKB-KW"/>
</dbReference>
<keyword evidence="3" id="KW-0067">ATP-binding</keyword>
<feature type="region of interest" description="Disordered" evidence="2">
    <location>
        <begin position="107"/>
        <end position="150"/>
    </location>
</feature>
<dbReference type="Proteomes" id="UP000029067">
    <property type="component" value="Unassembled WGS sequence"/>
</dbReference>
<comment type="caution">
    <text evidence="3">The sequence shown here is derived from an EMBL/GenBank/DDBJ whole genome shotgun (WGS) entry which is preliminary data.</text>
</comment>
<protein>
    <submittedName>
        <fullName evidence="3">Phage helicase</fullName>
    </submittedName>
</protein>
<dbReference type="eggNOG" id="ENOG502ZVRW">
    <property type="taxonomic scope" value="Bacteria"/>
</dbReference>
<keyword evidence="1" id="KW-0175">Coiled coil</keyword>
<accession>A0A087B402</accession>
<evidence type="ECO:0000313" key="4">
    <source>
        <dbReference type="Proteomes" id="UP000029067"/>
    </source>
</evidence>
<organism evidence="3 4">
    <name type="scientific">Bifidobacterium cuniculi</name>
    <dbReference type="NCBI Taxonomy" id="1688"/>
    <lineage>
        <taxon>Bacteria</taxon>
        <taxon>Bacillati</taxon>
        <taxon>Actinomycetota</taxon>
        <taxon>Actinomycetes</taxon>
        <taxon>Bifidobacteriales</taxon>
        <taxon>Bifidobacteriaceae</taxon>
        <taxon>Bifidobacterium</taxon>
    </lineage>
</organism>
<reference evidence="3 4" key="1">
    <citation type="submission" date="2014-03" db="EMBL/GenBank/DDBJ databases">
        <title>Genomics of Bifidobacteria.</title>
        <authorList>
            <person name="Ventura M."/>
            <person name="Milani C."/>
            <person name="Lugli G.A."/>
        </authorList>
    </citation>
    <scope>NUCLEOTIDE SEQUENCE [LARGE SCALE GENOMIC DNA]</scope>
    <source>
        <strain evidence="3 4">LMG 10738</strain>
    </source>
</reference>
<keyword evidence="3" id="KW-0378">Hydrolase</keyword>
<dbReference type="RefSeq" id="WP_051920433.1">
    <property type="nucleotide sequence ID" value="NZ_JGYV01000001.1"/>
</dbReference>
<evidence type="ECO:0000313" key="3">
    <source>
        <dbReference type="EMBL" id="KFI65752.1"/>
    </source>
</evidence>
<gene>
    <name evidence="3" type="ORF">BCUN_0247</name>
</gene>
<feature type="coiled-coil region" evidence="1">
    <location>
        <begin position="3"/>
        <end position="78"/>
    </location>
</feature>
<keyword evidence="4" id="KW-1185">Reference proteome</keyword>
<proteinExistence type="predicted"/>
<dbReference type="AlphaFoldDB" id="A0A087B402"/>
<keyword evidence="3" id="KW-0347">Helicase</keyword>
<keyword evidence="3" id="KW-0547">Nucleotide-binding</keyword>
<sequence>MELDEALARIKELEETNTAQAAKLEETIKHSREWETRAKANKAKADELEQLKAQDAERARQLAELQAYKDSAEAAKERSALAAKVSEETGVPAELLVGEDEEAMRSYAGKLDQYAHPKPQGMPNQGSTPDVQPKDEQARQFVNGLFDQIK</sequence>
<dbReference type="EMBL" id="JGYV01000001">
    <property type="protein sequence ID" value="KFI65752.1"/>
    <property type="molecule type" value="Genomic_DNA"/>
</dbReference>
<dbReference type="OrthoDB" id="5150299at2"/>
<evidence type="ECO:0000256" key="2">
    <source>
        <dbReference type="SAM" id="MobiDB-lite"/>
    </source>
</evidence>
<evidence type="ECO:0000256" key="1">
    <source>
        <dbReference type="SAM" id="Coils"/>
    </source>
</evidence>
<name>A0A087B402_9BIFI</name>